<keyword evidence="3 7" id="KW-0812">Transmembrane</keyword>
<evidence type="ECO:0000256" key="7">
    <source>
        <dbReference type="SAM" id="Phobius"/>
    </source>
</evidence>
<evidence type="ECO:0000313" key="9">
    <source>
        <dbReference type="Proteomes" id="UP001195483"/>
    </source>
</evidence>
<name>A0AAE0SZ25_9BIVA</name>
<dbReference type="PANTHER" id="PTHR14948:SF46">
    <property type="entry name" value="DISPANIN SUBFAMILY A MEMBER 2B-LIKE-RELATED"/>
    <property type="match status" value="1"/>
</dbReference>
<dbReference type="InterPro" id="IPR007593">
    <property type="entry name" value="CD225/Dispanin_fam"/>
</dbReference>
<evidence type="ECO:0000256" key="1">
    <source>
        <dbReference type="ARBA" id="ARBA00004370"/>
    </source>
</evidence>
<evidence type="ECO:0000256" key="3">
    <source>
        <dbReference type="ARBA" id="ARBA00022692"/>
    </source>
</evidence>
<organism evidence="8 9">
    <name type="scientific">Potamilus streckersoni</name>
    <dbReference type="NCBI Taxonomy" id="2493646"/>
    <lineage>
        <taxon>Eukaryota</taxon>
        <taxon>Metazoa</taxon>
        <taxon>Spiralia</taxon>
        <taxon>Lophotrochozoa</taxon>
        <taxon>Mollusca</taxon>
        <taxon>Bivalvia</taxon>
        <taxon>Autobranchia</taxon>
        <taxon>Heteroconchia</taxon>
        <taxon>Palaeoheterodonta</taxon>
        <taxon>Unionida</taxon>
        <taxon>Unionoidea</taxon>
        <taxon>Unionidae</taxon>
        <taxon>Ambleminae</taxon>
        <taxon>Lampsilini</taxon>
        <taxon>Potamilus</taxon>
    </lineage>
</organism>
<comment type="caution">
    <text evidence="8">The sequence shown here is derived from an EMBL/GenBank/DDBJ whole genome shotgun (WGS) entry which is preliminary data.</text>
</comment>
<evidence type="ECO:0000313" key="8">
    <source>
        <dbReference type="EMBL" id="KAK3600699.1"/>
    </source>
</evidence>
<feature type="compositionally biased region" description="Polar residues" evidence="6">
    <location>
        <begin position="34"/>
        <end position="56"/>
    </location>
</feature>
<gene>
    <name evidence="8" type="ORF">CHS0354_011380</name>
</gene>
<comment type="subcellular location">
    <subcellularLocation>
        <location evidence="1">Membrane</location>
    </subcellularLocation>
</comment>
<feature type="transmembrane region" description="Helical" evidence="7">
    <location>
        <begin position="114"/>
        <end position="137"/>
    </location>
</feature>
<evidence type="ECO:0000256" key="2">
    <source>
        <dbReference type="ARBA" id="ARBA00006843"/>
    </source>
</evidence>
<proteinExistence type="inferred from homology"/>
<protein>
    <recommendedName>
        <fullName evidence="10">Interferon-induced transmembrane protein</fullName>
    </recommendedName>
</protein>
<evidence type="ECO:0000256" key="4">
    <source>
        <dbReference type="ARBA" id="ARBA00022989"/>
    </source>
</evidence>
<dbReference type="GO" id="GO:0016020">
    <property type="term" value="C:membrane"/>
    <property type="evidence" value="ECO:0007669"/>
    <property type="project" value="UniProtKB-SubCell"/>
</dbReference>
<reference evidence="8" key="2">
    <citation type="journal article" date="2021" name="Genome Biol. Evol.">
        <title>Developing a high-quality reference genome for a parasitic bivalve with doubly uniparental inheritance (Bivalvia: Unionida).</title>
        <authorList>
            <person name="Smith C.H."/>
        </authorList>
    </citation>
    <scope>NUCLEOTIDE SEQUENCE</scope>
    <source>
        <strain evidence="8">CHS0354</strain>
        <tissue evidence="8">Mantle</tissue>
    </source>
</reference>
<keyword evidence="4 7" id="KW-1133">Transmembrane helix</keyword>
<dbReference type="Pfam" id="PF04505">
    <property type="entry name" value="CD225"/>
    <property type="match status" value="1"/>
</dbReference>
<keyword evidence="9" id="KW-1185">Reference proteome</keyword>
<dbReference type="PANTHER" id="PTHR14948">
    <property type="entry name" value="NG5"/>
    <property type="match status" value="1"/>
</dbReference>
<comment type="similarity">
    <text evidence="2">Belongs to the CD225/Dispanin family.</text>
</comment>
<keyword evidence="5 7" id="KW-0472">Membrane</keyword>
<evidence type="ECO:0000256" key="6">
    <source>
        <dbReference type="SAM" id="MobiDB-lite"/>
    </source>
</evidence>
<dbReference type="AlphaFoldDB" id="A0AAE0SZ25"/>
<accession>A0AAE0SZ25</accession>
<feature type="transmembrane region" description="Helical" evidence="7">
    <location>
        <begin position="69"/>
        <end position="93"/>
    </location>
</feature>
<reference evidence="8" key="3">
    <citation type="submission" date="2023-05" db="EMBL/GenBank/DDBJ databases">
        <authorList>
            <person name="Smith C.H."/>
        </authorList>
    </citation>
    <scope>NUCLEOTIDE SEQUENCE</scope>
    <source>
        <strain evidence="8">CHS0354</strain>
        <tissue evidence="8">Mantle</tissue>
    </source>
</reference>
<dbReference type="EMBL" id="JAEAOA010000703">
    <property type="protein sequence ID" value="KAK3600699.1"/>
    <property type="molecule type" value="Genomic_DNA"/>
</dbReference>
<dbReference type="InterPro" id="IPR051423">
    <property type="entry name" value="CD225/Dispanin"/>
</dbReference>
<evidence type="ECO:0008006" key="10">
    <source>
        <dbReference type="Google" id="ProtNLM"/>
    </source>
</evidence>
<feature type="region of interest" description="Disordered" evidence="6">
    <location>
        <begin position="34"/>
        <end position="61"/>
    </location>
</feature>
<reference evidence="8" key="1">
    <citation type="journal article" date="2021" name="Genome Biol. Evol.">
        <title>A High-Quality Reference Genome for a Parasitic Bivalve with Doubly Uniparental Inheritance (Bivalvia: Unionida).</title>
        <authorList>
            <person name="Smith C.H."/>
        </authorList>
    </citation>
    <scope>NUCLEOTIDE SEQUENCE</scope>
    <source>
        <strain evidence="8">CHS0354</strain>
    </source>
</reference>
<sequence length="147" mass="16336">MQNNEYNVTQNQAPTIEHTEIHVDLKRKGEHPTINTGSHSVQYNNTSDPGQPTIVVQTKPDPKDKPKDYVVTSCFVILLCNFAFGLLGWHYGLKANYAWQLGDEVESRSKAKKAKIFVIVGILVGIATYVLALALFFTLSPLAPGRH</sequence>
<evidence type="ECO:0000256" key="5">
    <source>
        <dbReference type="ARBA" id="ARBA00023136"/>
    </source>
</evidence>
<dbReference type="Proteomes" id="UP001195483">
    <property type="component" value="Unassembled WGS sequence"/>
</dbReference>